<evidence type="ECO:0000256" key="1">
    <source>
        <dbReference type="SAM" id="MobiDB-lite"/>
    </source>
</evidence>
<dbReference type="eggNOG" id="ENOG503080G">
    <property type="taxonomic scope" value="Bacteria"/>
</dbReference>
<dbReference type="EMBL" id="FR687253">
    <property type="protein sequence ID" value="CBW85043.1"/>
    <property type="molecule type" value="Genomic_DNA"/>
</dbReference>
<name>G2ZCG8_LISIP</name>
<sequence length="1967" mass="215289">MKKNILVISIVALLAISAIGSAFFLMRDDAYAIEMAGYTYTPDGGNVNFSKEAEYNDTWINNEKTISDGKEMKPINLARTLFLKDGRIQFLGKSVAVKSASDLIELPSKTSVTENKSVYNAKSDDDKTIAQLPKGTVVKLAEGRYIILDNAYLKNKKGLNKKLPKNVIVSIDENKKVQLMGDKTLEEIASDDAYIEMENNHYHFELTKEILASQTKNEQDIDIRSIKVEIDDNADARKLKTTKETEKATTDDSEKEQDKKKSATSDTPSNAKNNQEQAASGSEGSSTKDASGGASGNNSGTNGSKSGSNGNDSNTNNNDSGSGSNGEPGESGGNQGDVNEANEIIKKLNETDGMNSFQVPIVDVSLSVKGQTATAELKLTDSSKRLESLEALLYDSNNNVVKKEKLSSTKTNQNFTFNNLKYGESYQIVVQGTYKSASDKTQETIFFRQTVEAKPVVLKPEVTERGEDYLKAKITATELYGQIDELVLRIKENNSNVTTSKTVTVDAAALTKNGQIEVNFDSLSSSKEYIIEMDKLVVDGKDVTDESWYFISSTLKAKPTIDGLNLSYSTDRGEFVVAPVKLADKDSAITSIRYVAYLEDDYKANGKKAKEYAYSVVDASQKNTAVKVRRTVDMSDGNYVFVAYISGNNGQSDFTFASPVSNSVIVGKKTKPTVQFSLKEAEQDKLSINYEVFDADNTLLYDNLTHPTLKLYKSDAQGMYSGTPVATVDLLSKSDITNLLEFDGLESETYYIAVMTASYNLDDGAGIMVDQLIGQSGVFRTTEVSKVNATFTLGSVETTKAQVNVKLSDAAVKLNEAKLNIYGNKTNTLVKSIPLQGDFDDLMNVNGKSYNFEGFDINKEYIVKVEEGYDSGMNKVPVIGQFVFKTKKEAPVTDKVLFDSQADQMKVGGLAGIEATDTPMVDKYNATSSIIYSIYKSDDLNTPLVEQEVSTAADFGKYAYFDLTNKLLGRGYDYTIKADVVWNDNYEDHHIEISSETIPIKKEKPTVEYEILSRSSSEVKMNVYVKDGEDAIVPGTLEVVSSTGGTKSLQSGKNTITLPLSNTGATTLTTIGDYVISSGSSAITDTFMTKQLRALNTTAPQVGASLEMDATGRSLVITTQPDGTASSTVMQTSYELKDASSSKPDYAVSKSGSKQFDAQTLELPFGNIWFGNTYQLTLNMKMNYMENKMDNQNLSDNYYLSIGNGGSFVSSSNGVISTTNSINSADVFALTKDETDENGNISGVTFKSIWTDKYLAYRNGILISNSETADTFKLIRQKDGSYVPELSGRYVDFSVGLVNDEVAGSKIDLYSTQEKAEQVTSSLATKELTIPNISAENIGVYDKRVKLDVIGEDKDATTVKKDNKNELYLKVYEEDGTTLAGSVRVDGLPTRDISVTGLLPDTTYIVKVEGKYDLLDGTGEKDKVYYIETIKTEKSLPSMTSTAYSWSPAYGNRTIKGAVNFVDESNVLTNIEYLMYDAATITSSLSDLAALEQELGTKIPVATFNDLTKTPEFGLYKGSGGQNYISGRTYVIAAYMQTNLAKAPSFLSDAKAIHISPPSNVSAPITLENASTREATLKFSYNDPESFLVGGPNKQFQYVLRNTTTNAEVKKGSFTGGNTASWINTFSDLEPGTGYTLSISTSYDNLDGGGSRAWNTNFNFTTDDEYVTSNSLTIQLDSATKNVKLQAKEVKPGSTTIQNIKMEFYELMDYGGNNEHTELVQTKNITLPSAYPAIISEGFSVAGKKKNQSFLGKMIVTYKTPTNEIKTYEKTSNFITLQEDISSLLKAFKSVRATSDTLDVELATAKEDTSAEGNYTYELKDETGKVIDTEKVAAKDASDTVSLSMEPTSNYTLTVLDQENQPIALYQGNNEENNLKANISKDSFTLMSNNTADANTKMTITVEPKELSAWQTVQSWFGKDFTETYNIQKEDLDTGVKIEADYHDSEVTVKETESGKTFGLIELEGSK</sequence>
<feature type="compositionally biased region" description="Low complexity" evidence="1">
    <location>
        <begin position="290"/>
        <end position="322"/>
    </location>
</feature>
<organism evidence="3 4">
    <name type="scientific">Listeria ivanovii (strain ATCC BAA-678 / PAM 55)</name>
    <dbReference type="NCBI Taxonomy" id="881621"/>
    <lineage>
        <taxon>Bacteria</taxon>
        <taxon>Bacillati</taxon>
        <taxon>Bacillota</taxon>
        <taxon>Bacilli</taxon>
        <taxon>Bacillales</taxon>
        <taxon>Listeriaceae</taxon>
        <taxon>Listeria</taxon>
    </lineage>
</organism>
<accession>G2ZCG8</accession>
<dbReference type="PROSITE" id="PS50853">
    <property type="entry name" value="FN3"/>
    <property type="match status" value="1"/>
</dbReference>
<proteinExistence type="predicted"/>
<evidence type="ECO:0000259" key="2">
    <source>
        <dbReference type="PROSITE" id="PS50853"/>
    </source>
</evidence>
<feature type="compositionally biased region" description="Gly residues" evidence="1">
    <location>
        <begin position="323"/>
        <end position="335"/>
    </location>
</feature>
<evidence type="ECO:0000313" key="3">
    <source>
        <dbReference type="EMBL" id="CBW85043.1"/>
    </source>
</evidence>
<dbReference type="KEGG" id="liv:LIV_0566"/>
<feature type="compositionally biased region" description="Basic and acidic residues" evidence="1">
    <location>
        <begin position="239"/>
        <end position="263"/>
    </location>
</feature>
<feature type="region of interest" description="Disordered" evidence="1">
    <location>
        <begin position="239"/>
        <end position="338"/>
    </location>
</feature>
<gene>
    <name evidence="3" type="ordered locus">LIV_0566</name>
</gene>
<dbReference type="RefSeq" id="WP_014092077.1">
    <property type="nucleotide sequence ID" value="NC_016011.1"/>
</dbReference>
<reference evidence="3 4" key="1">
    <citation type="journal article" date="2011" name="J. Bacteriol.">
        <title>Complete genome sequence of the animal pathogen Listeria ivanovii, which provides insights into host specificities and evolution of the genus Listeria.</title>
        <authorList>
            <person name="Buchrieser C."/>
            <person name="Rusniok C."/>
            <person name="Garrido P."/>
            <person name="Hain T."/>
            <person name="Scortti M."/>
            <person name="Lampidis R."/>
            <person name="Karst U."/>
            <person name="Chakraborty T."/>
            <person name="Cossart P."/>
            <person name="Kreft J."/>
            <person name="Vazquez-Boland J.A."/>
            <person name="Goebel W."/>
            <person name="Glaser P."/>
        </authorList>
    </citation>
    <scope>NUCLEOTIDE SEQUENCE [LARGE SCALE GENOMIC DNA]</scope>
    <source>
        <strain evidence="4">ATCC BAA-678 / PAM 55</strain>
    </source>
</reference>
<dbReference type="OrthoDB" id="2364884at2"/>
<protein>
    <recommendedName>
        <fullName evidence="2">Fibronectin type-III domain-containing protein</fullName>
    </recommendedName>
</protein>
<feature type="compositionally biased region" description="Polar residues" evidence="1">
    <location>
        <begin position="264"/>
        <end position="289"/>
    </location>
</feature>
<feature type="domain" description="Fibronectin type-III" evidence="2">
    <location>
        <begin position="1557"/>
        <end position="1665"/>
    </location>
</feature>
<dbReference type="HOGENOM" id="CLU_001897_0_0_9"/>
<dbReference type="Proteomes" id="UP000001286">
    <property type="component" value="Chromosome"/>
</dbReference>
<dbReference type="InterPro" id="IPR003961">
    <property type="entry name" value="FN3_dom"/>
</dbReference>
<dbReference type="GeneID" id="57075554"/>
<evidence type="ECO:0000313" key="4">
    <source>
        <dbReference type="Proteomes" id="UP000001286"/>
    </source>
</evidence>